<dbReference type="RefSeq" id="WP_089839621.1">
    <property type="nucleotide sequence ID" value="NZ_FOZL01000001.1"/>
</dbReference>
<evidence type="ECO:0000313" key="2">
    <source>
        <dbReference type="Proteomes" id="UP000199024"/>
    </source>
</evidence>
<dbReference type="OrthoDB" id="52741at2"/>
<dbReference type="NCBIfam" id="NF033450">
    <property type="entry name" value="BREX_PglZ_1_B"/>
    <property type="match status" value="1"/>
</dbReference>
<protein>
    <recommendedName>
        <fullName evidence="3">PglZ domain-containing protein</fullName>
    </recommendedName>
</protein>
<reference evidence="1 2" key="1">
    <citation type="submission" date="2016-10" db="EMBL/GenBank/DDBJ databases">
        <authorList>
            <person name="de Groot N.N."/>
        </authorList>
    </citation>
    <scope>NUCLEOTIDE SEQUENCE [LARGE SCALE GENOMIC DNA]</scope>
    <source>
        <strain evidence="1 2">DSM 21001</strain>
    </source>
</reference>
<name>A0A1I6MIJ8_9BACT</name>
<dbReference type="Proteomes" id="UP000199024">
    <property type="component" value="Unassembled WGS sequence"/>
</dbReference>
<gene>
    <name evidence="1" type="ORF">SAMN05421771_2716</name>
</gene>
<organism evidence="1 2">
    <name type="scientific">Granulicella pectinivorans</name>
    <dbReference type="NCBI Taxonomy" id="474950"/>
    <lineage>
        <taxon>Bacteria</taxon>
        <taxon>Pseudomonadati</taxon>
        <taxon>Acidobacteriota</taxon>
        <taxon>Terriglobia</taxon>
        <taxon>Terriglobales</taxon>
        <taxon>Acidobacteriaceae</taxon>
        <taxon>Granulicella</taxon>
    </lineage>
</organism>
<dbReference type="EMBL" id="FOZL01000001">
    <property type="protein sequence ID" value="SFS15472.1"/>
    <property type="molecule type" value="Genomic_DNA"/>
</dbReference>
<evidence type="ECO:0008006" key="3">
    <source>
        <dbReference type="Google" id="ProtNLM"/>
    </source>
</evidence>
<proteinExistence type="predicted"/>
<keyword evidence="2" id="KW-1185">Reference proteome</keyword>
<accession>A0A1I6MIJ8</accession>
<dbReference type="AlphaFoldDB" id="A0A1I6MIJ8"/>
<sequence length="758" mass="82913">MNLLEKLRESLKKCLRVPEGQVAPVAIIWTDATGEWLALAPRLLAEIPEFFVYGDYQPETRTGPAIWLKCIVDRMLPEAPPNGTTPILYLPNVSRQTLRAAVDCPPQLAPLIELQYRGRVWHQSNGRDWTVPAFLTSAEGMSLDVAQDKRTEEALGRALTLLADADLKGFAGRRLDADDFDRLSVADPIRDLLQWLNSPELFEQSQAARWEAFRNRCRAEFHIDPNDGPEPAVRGIAEARHEFDSVWHRFCDTPSAYPGVTKLLRSPASLAIDASRNPAINASYEAELKKAIQALGSLEHKAASQKVFALEEEHKDRRQWVWARTEQSPWAMSLEPLVTLSKLSQLPIGGASVDAAATAYASGGYRCDEAALDALSRFRETTPESVIMKKAVRALYEPWLDSSARHFQGLVQKAGKITSAPIVGDRDVCVLFVDGLRFDVGAGLAAELEQRGYIIKQGFRLSTLPTVTATAKPAIMKVAGEFLGESSEDFAPTLGVKTASAPVLRAAMAQTGVEILAGSEKLFPSGTERGGWAEFGQIDHYGHEHPDDLARRVKTEIFNVADRVVQLLDAGWKQVRIVTDHGWLLMPDALPKVDLPAFLAETKWSRCAVVKGEAAVPSYPWQWNSEVRIASPPGVACFRSGEKYTHGGVSLQECVVPDILVTAGGKVTSASIVSIDWRGMRCKIKVESNDSSVVVDLRTNWKQPASSIVATTKKIGGSGEVNLVVVDDQHEGAAAMVVLLDTSGSILDQKTTSVGEKA</sequence>
<evidence type="ECO:0000313" key="1">
    <source>
        <dbReference type="EMBL" id="SFS15472.1"/>
    </source>
</evidence>
<dbReference type="STRING" id="474950.SAMN05421771_2716"/>